<reference evidence="2" key="1">
    <citation type="journal article" date="2019" name="Int. J. Syst. Evol. Microbiol.">
        <title>The Global Catalogue of Microorganisms (GCM) 10K type strain sequencing project: providing services to taxonomists for standard genome sequencing and annotation.</title>
        <authorList>
            <consortium name="The Broad Institute Genomics Platform"/>
            <consortium name="The Broad Institute Genome Sequencing Center for Infectious Disease"/>
            <person name="Wu L."/>
            <person name="Ma J."/>
        </authorList>
    </citation>
    <scope>NUCLEOTIDE SEQUENCE [LARGE SCALE GENOMIC DNA]</scope>
    <source>
        <strain evidence="2">CCUG 61948</strain>
    </source>
</reference>
<evidence type="ECO:0000313" key="2">
    <source>
        <dbReference type="Proteomes" id="UP001597012"/>
    </source>
</evidence>
<comment type="caution">
    <text evidence="1">The sequence shown here is derived from an EMBL/GenBank/DDBJ whole genome shotgun (WGS) entry which is preliminary data.</text>
</comment>
<evidence type="ECO:0000313" key="1">
    <source>
        <dbReference type="EMBL" id="MFD0797035.1"/>
    </source>
</evidence>
<accession>A0ABW3B1V6</accession>
<dbReference type="Proteomes" id="UP001597012">
    <property type="component" value="Unassembled WGS sequence"/>
</dbReference>
<protein>
    <submittedName>
        <fullName evidence="1">Uncharacterized protein</fullName>
    </submittedName>
</protein>
<keyword evidence="2" id="KW-1185">Reference proteome</keyword>
<gene>
    <name evidence="1" type="ORF">ACFQZJ_06160</name>
</gene>
<proteinExistence type="predicted"/>
<dbReference type="EMBL" id="JBHTHY010000003">
    <property type="protein sequence ID" value="MFD0797035.1"/>
    <property type="molecule type" value="Genomic_DNA"/>
</dbReference>
<organism evidence="1 2">
    <name type="scientific">Maribacter chungangensis</name>
    <dbReference type="NCBI Taxonomy" id="1069117"/>
    <lineage>
        <taxon>Bacteria</taxon>
        <taxon>Pseudomonadati</taxon>
        <taxon>Bacteroidota</taxon>
        <taxon>Flavobacteriia</taxon>
        <taxon>Flavobacteriales</taxon>
        <taxon>Flavobacteriaceae</taxon>
        <taxon>Maribacter</taxon>
    </lineage>
</organism>
<dbReference type="PROSITE" id="PS51257">
    <property type="entry name" value="PROKAR_LIPOPROTEIN"/>
    <property type="match status" value="1"/>
</dbReference>
<sequence length="387" mass="43978">MTKRLYIFLAVIFMFTSCGKEDTPTIEDRNTEGIETKEESVDETPIVEEPIISEEANTITDNVIIVQSQKINGSLPAPNEVISMILLDTDNKALLNEGFSVIVDSNADISGAYIQFKTKGGGISDSYYKVDFESNSSGKVSTTPYFWSDLNKQYYAESNNTTSKDENAATIDIDFTSNIEPGEFCYIICVFDDAGNISGSQDVCVTILNWGGNDTLIGNWNFEKTELYSLTEETKVLPVGEEQCNDFEDWFCKDERTFDFTWCRTEEFRNFSFNEDGSFTFTRKSFGEELDFEASDVDCSPVIVEDERTALIRGNWSYDQETNTLNLVDYFIETYNYNSGLVTNERDAGEGRLTIFRNVLIDDEIFQYGREIGDNDAETGFRTFYIR</sequence>
<name>A0ABW3B1V6_9FLAO</name>